<proteinExistence type="predicted"/>
<comment type="caution">
    <text evidence="1">The sequence shown here is derived from an EMBL/GenBank/DDBJ whole genome shotgun (WGS) entry which is preliminary data.</text>
</comment>
<sequence>MSDFIVLIILLRIKTEIKLLIEFNEVVAHLTIQNGSSYSQHELAGLESTAEYLVFLFEVPDRTDATLLGLIRTHILTHLTVNRWETLKDPETSDLTNYIEET</sequence>
<protein>
    <submittedName>
        <fullName evidence="1">Uncharacterized protein</fullName>
    </submittedName>
</protein>
<organism evidence="1 2">
    <name type="scientific">Thelohanellus kitauei</name>
    <name type="common">Myxosporean</name>
    <dbReference type="NCBI Taxonomy" id="669202"/>
    <lineage>
        <taxon>Eukaryota</taxon>
        <taxon>Metazoa</taxon>
        <taxon>Cnidaria</taxon>
        <taxon>Myxozoa</taxon>
        <taxon>Myxosporea</taxon>
        <taxon>Bivalvulida</taxon>
        <taxon>Platysporina</taxon>
        <taxon>Myxobolidae</taxon>
        <taxon>Thelohanellus</taxon>
    </lineage>
</organism>
<gene>
    <name evidence="1" type="ORF">RF11_13084</name>
</gene>
<dbReference type="Proteomes" id="UP000031668">
    <property type="component" value="Unassembled WGS sequence"/>
</dbReference>
<dbReference type="EMBL" id="JWZT01001587">
    <property type="protein sequence ID" value="KII71911.1"/>
    <property type="molecule type" value="Genomic_DNA"/>
</dbReference>
<name>A0A0C2MX25_THEKT</name>
<dbReference type="OrthoDB" id="424490at2759"/>
<evidence type="ECO:0000313" key="1">
    <source>
        <dbReference type="EMBL" id="KII71911.1"/>
    </source>
</evidence>
<reference evidence="1 2" key="1">
    <citation type="journal article" date="2014" name="Genome Biol. Evol.">
        <title>The genome of the myxosporean Thelohanellus kitauei shows adaptations to nutrient acquisition within its fish host.</title>
        <authorList>
            <person name="Yang Y."/>
            <person name="Xiong J."/>
            <person name="Zhou Z."/>
            <person name="Huo F."/>
            <person name="Miao W."/>
            <person name="Ran C."/>
            <person name="Liu Y."/>
            <person name="Zhang J."/>
            <person name="Feng J."/>
            <person name="Wang M."/>
            <person name="Wang M."/>
            <person name="Wang L."/>
            <person name="Yao B."/>
        </authorList>
    </citation>
    <scope>NUCLEOTIDE SEQUENCE [LARGE SCALE GENOMIC DNA]</scope>
    <source>
        <strain evidence="1">Wuqing</strain>
    </source>
</reference>
<evidence type="ECO:0000313" key="2">
    <source>
        <dbReference type="Proteomes" id="UP000031668"/>
    </source>
</evidence>
<dbReference type="AlphaFoldDB" id="A0A0C2MX25"/>
<keyword evidence="2" id="KW-1185">Reference proteome</keyword>
<accession>A0A0C2MX25</accession>